<organism evidence="2 3">
    <name type="scientific">Undibacterium pigrum</name>
    <dbReference type="NCBI Taxonomy" id="401470"/>
    <lineage>
        <taxon>Bacteria</taxon>
        <taxon>Pseudomonadati</taxon>
        <taxon>Pseudomonadota</taxon>
        <taxon>Betaproteobacteria</taxon>
        <taxon>Burkholderiales</taxon>
        <taxon>Oxalobacteraceae</taxon>
        <taxon>Undibacterium</taxon>
    </lineage>
</organism>
<dbReference type="InterPro" id="IPR028973">
    <property type="entry name" value="PhnB-like"/>
</dbReference>
<name>A0A318J0U5_9BURK</name>
<protein>
    <submittedName>
        <fullName evidence="2">PhnB protein</fullName>
    </submittedName>
</protein>
<dbReference type="CDD" id="cd06588">
    <property type="entry name" value="PhnB_like"/>
    <property type="match status" value="1"/>
</dbReference>
<evidence type="ECO:0000313" key="3">
    <source>
        <dbReference type="Proteomes" id="UP000247792"/>
    </source>
</evidence>
<keyword evidence="3" id="KW-1185">Reference proteome</keyword>
<dbReference type="AlphaFoldDB" id="A0A318J0U5"/>
<dbReference type="EMBL" id="QJKB01000008">
    <property type="protein sequence ID" value="PXX40320.1"/>
    <property type="molecule type" value="Genomic_DNA"/>
</dbReference>
<dbReference type="Gene3D" id="3.10.180.10">
    <property type="entry name" value="2,3-Dihydroxybiphenyl 1,2-Dioxygenase, domain 1"/>
    <property type="match status" value="1"/>
</dbReference>
<dbReference type="Pfam" id="PF06983">
    <property type="entry name" value="3-dmu-9_3-mt"/>
    <property type="match status" value="1"/>
</dbReference>
<comment type="caution">
    <text evidence="2">The sequence shown here is derived from an EMBL/GenBank/DDBJ whole genome shotgun (WGS) entry which is preliminary data.</text>
</comment>
<reference evidence="2 3" key="1">
    <citation type="submission" date="2018-05" db="EMBL/GenBank/DDBJ databases">
        <title>Genomic Encyclopedia of Type Strains, Phase IV (KMG-IV): sequencing the most valuable type-strain genomes for metagenomic binning, comparative biology and taxonomic classification.</title>
        <authorList>
            <person name="Goeker M."/>
        </authorList>
    </citation>
    <scope>NUCLEOTIDE SEQUENCE [LARGE SCALE GENOMIC DNA]</scope>
    <source>
        <strain evidence="2 3">DSM 19792</strain>
    </source>
</reference>
<dbReference type="SUPFAM" id="SSF54593">
    <property type="entry name" value="Glyoxalase/Bleomycin resistance protein/Dihydroxybiphenyl dioxygenase"/>
    <property type="match status" value="1"/>
</dbReference>
<dbReference type="PANTHER" id="PTHR33990">
    <property type="entry name" value="PROTEIN YJDN-RELATED"/>
    <property type="match status" value="1"/>
</dbReference>
<evidence type="ECO:0000259" key="1">
    <source>
        <dbReference type="Pfam" id="PF06983"/>
    </source>
</evidence>
<proteinExistence type="predicted"/>
<accession>A0A318J0U5</accession>
<dbReference type="RefSeq" id="WP_110257052.1">
    <property type="nucleotide sequence ID" value="NZ_QJKB01000008.1"/>
</dbReference>
<evidence type="ECO:0000313" key="2">
    <source>
        <dbReference type="EMBL" id="PXX40320.1"/>
    </source>
</evidence>
<dbReference type="OrthoDB" id="5293819at2"/>
<dbReference type="InterPro" id="IPR029068">
    <property type="entry name" value="Glyas_Bleomycin-R_OHBP_Dase"/>
</dbReference>
<feature type="domain" description="PhnB-like" evidence="1">
    <location>
        <begin position="6"/>
        <end position="133"/>
    </location>
</feature>
<sequence length="140" mass="15378">MPHPIAYLSFNGNCKEAMYYYEQVLGGKITVMMSGADSPMAAMIPAESAHRILHARLELPDGGLLYAGDCPQQMPYDGIKGVSFTLNYDTTEEATKIFNALAEGGQITMPVQPAFWAKSWGMLVDKYGTPWIINGEQLPL</sequence>
<dbReference type="PANTHER" id="PTHR33990:SF1">
    <property type="entry name" value="PROTEIN YJDN"/>
    <property type="match status" value="1"/>
</dbReference>
<gene>
    <name evidence="2" type="ORF">DFR42_108155</name>
</gene>
<dbReference type="Proteomes" id="UP000247792">
    <property type="component" value="Unassembled WGS sequence"/>
</dbReference>